<accession>A0A6V8LLU1</accession>
<dbReference type="AlphaFoldDB" id="A0A6V8LLU1"/>
<reference evidence="7 8" key="1">
    <citation type="submission" date="2020-03" db="EMBL/GenBank/DDBJ databases">
        <title>Whole genome shotgun sequence of Phytohabitans rumicis NBRC 108638.</title>
        <authorList>
            <person name="Komaki H."/>
            <person name="Tamura T."/>
        </authorList>
    </citation>
    <scope>NUCLEOTIDE SEQUENCE [LARGE SCALE GENOMIC DNA]</scope>
    <source>
        <strain evidence="7 8">NBRC 108638</strain>
    </source>
</reference>
<dbReference type="PANTHER" id="PTHR30290">
    <property type="entry name" value="PERIPLASMIC BINDING COMPONENT OF ABC TRANSPORTER"/>
    <property type="match status" value="1"/>
</dbReference>
<evidence type="ECO:0000313" key="7">
    <source>
        <dbReference type="EMBL" id="GFJ95589.1"/>
    </source>
</evidence>
<comment type="similarity">
    <text evidence="2">Belongs to the bacterial solute-binding protein 5 family.</text>
</comment>
<keyword evidence="8" id="KW-1185">Reference proteome</keyword>
<evidence type="ECO:0000256" key="1">
    <source>
        <dbReference type="ARBA" id="ARBA00004196"/>
    </source>
</evidence>
<evidence type="ECO:0000256" key="2">
    <source>
        <dbReference type="ARBA" id="ARBA00005695"/>
    </source>
</evidence>
<evidence type="ECO:0000313" key="8">
    <source>
        <dbReference type="Proteomes" id="UP000482960"/>
    </source>
</evidence>
<dbReference type="GO" id="GO:0015833">
    <property type="term" value="P:peptide transport"/>
    <property type="evidence" value="ECO:0007669"/>
    <property type="project" value="TreeGrafter"/>
</dbReference>
<dbReference type="Pfam" id="PF00496">
    <property type="entry name" value="SBP_bac_5"/>
    <property type="match status" value="1"/>
</dbReference>
<comment type="subcellular location">
    <subcellularLocation>
        <location evidence="1">Cell envelope</location>
    </subcellularLocation>
</comment>
<evidence type="ECO:0000256" key="5">
    <source>
        <dbReference type="SAM" id="MobiDB-lite"/>
    </source>
</evidence>
<dbReference type="InterPro" id="IPR039424">
    <property type="entry name" value="SBP_5"/>
</dbReference>
<keyword evidence="3" id="KW-0813">Transport</keyword>
<name>A0A6V8LLU1_9ACTN</name>
<reference evidence="7 8" key="2">
    <citation type="submission" date="2020-03" db="EMBL/GenBank/DDBJ databases">
        <authorList>
            <person name="Ichikawa N."/>
            <person name="Kimura A."/>
            <person name="Kitahashi Y."/>
            <person name="Uohara A."/>
        </authorList>
    </citation>
    <scope>NUCLEOTIDE SEQUENCE [LARGE SCALE GENOMIC DNA]</scope>
    <source>
        <strain evidence="7 8">NBRC 108638</strain>
    </source>
</reference>
<dbReference type="Gene3D" id="3.40.190.10">
    <property type="entry name" value="Periplasmic binding protein-like II"/>
    <property type="match status" value="1"/>
</dbReference>
<evidence type="ECO:0000256" key="4">
    <source>
        <dbReference type="ARBA" id="ARBA00022729"/>
    </source>
</evidence>
<dbReference type="GO" id="GO:1904680">
    <property type="term" value="F:peptide transmembrane transporter activity"/>
    <property type="evidence" value="ECO:0007669"/>
    <property type="project" value="TreeGrafter"/>
</dbReference>
<proteinExistence type="inferred from homology"/>
<protein>
    <submittedName>
        <fullName evidence="7">ABC transporter substrate-binding protein</fullName>
    </submittedName>
</protein>
<organism evidence="7 8">
    <name type="scientific">Phytohabitans rumicis</name>
    <dbReference type="NCBI Taxonomy" id="1076125"/>
    <lineage>
        <taxon>Bacteria</taxon>
        <taxon>Bacillati</taxon>
        <taxon>Actinomycetota</taxon>
        <taxon>Actinomycetes</taxon>
        <taxon>Micromonosporales</taxon>
        <taxon>Micromonosporaceae</taxon>
    </lineage>
</organism>
<gene>
    <name evidence="7" type="ORF">Prum_092310</name>
</gene>
<feature type="region of interest" description="Disordered" evidence="5">
    <location>
        <begin position="505"/>
        <end position="551"/>
    </location>
</feature>
<feature type="domain" description="Solute-binding protein family 5" evidence="6">
    <location>
        <begin position="108"/>
        <end position="472"/>
    </location>
</feature>
<dbReference type="CDD" id="cd08512">
    <property type="entry name" value="PBP2_NikA_DppA_OppA_like_7"/>
    <property type="match status" value="1"/>
</dbReference>
<evidence type="ECO:0000256" key="3">
    <source>
        <dbReference type="ARBA" id="ARBA00022448"/>
    </source>
</evidence>
<comment type="caution">
    <text evidence="7">The sequence shown here is derived from an EMBL/GenBank/DDBJ whole genome shotgun (WGS) entry which is preliminary data.</text>
</comment>
<sequence>MHRYRGIRRGGAGPSAIRGRRLAPAALLVTIALATAACGGGSEPKSDTLDQLVIVSSDDPATFAADSGGYSGKTQTSVVINTQATLVRNPYIKDATTGVLKQDWSAFEGVLATSWDVGENGLTYTFHLREGVKSQAGNPFTADDVIWSFERHYSADTSSTQFVFAPYVSGLDAWKKIDEHTVSLTLQHAGDGITVLSLLSNLDAQIFDSTFLKTKATPDDPFAVTWSKTEGGWGYGAYKMVSYTPGESVVLEANPNYPLGEPEIKKLTFKVVPEAGTRAAAIQAGDADVALDLLPSQIADLTGGSVQTYKQPTNQHIKMPLITTKAPFDNIAVRQAFAYAIPYDQIIENVYLGQAARMSSVLRPDSPNYVGTGLETIPYDPAKAKSILAEAGVQTPVAVELTVNSGIPDAVDTAIQIQSSAEEAGFNVKIREIAPPEFSAGRNSGKFQAFLDRDSAFVMTPAYQLRLWTDKGSPFNLAQWESKDFYAAMATALAVPTRSVRRACRSGTPSSRCGARRRRLSSSPTSSRRMLCAMGSRASRPEVTWASTTGT</sequence>
<dbReference type="InterPro" id="IPR000914">
    <property type="entry name" value="SBP_5_dom"/>
</dbReference>
<keyword evidence="4" id="KW-0732">Signal</keyword>
<dbReference type="Gene3D" id="3.10.105.10">
    <property type="entry name" value="Dipeptide-binding Protein, Domain 3"/>
    <property type="match status" value="1"/>
</dbReference>
<dbReference type="Proteomes" id="UP000482960">
    <property type="component" value="Unassembled WGS sequence"/>
</dbReference>
<dbReference type="RefSeq" id="WP_173083215.1">
    <property type="nucleotide sequence ID" value="NZ_BLPG01000001.1"/>
</dbReference>
<dbReference type="EMBL" id="BLPG01000001">
    <property type="protein sequence ID" value="GFJ95589.1"/>
    <property type="molecule type" value="Genomic_DNA"/>
</dbReference>
<evidence type="ECO:0000259" key="6">
    <source>
        <dbReference type="Pfam" id="PF00496"/>
    </source>
</evidence>
<dbReference type="GO" id="GO:0030313">
    <property type="term" value="C:cell envelope"/>
    <property type="evidence" value="ECO:0007669"/>
    <property type="project" value="UniProtKB-SubCell"/>
</dbReference>
<dbReference type="SUPFAM" id="SSF53850">
    <property type="entry name" value="Periplasmic binding protein-like II"/>
    <property type="match status" value="1"/>
</dbReference>
<dbReference type="PANTHER" id="PTHR30290:SF10">
    <property type="entry name" value="PERIPLASMIC OLIGOPEPTIDE-BINDING PROTEIN-RELATED"/>
    <property type="match status" value="1"/>
</dbReference>